<dbReference type="GO" id="GO:0006355">
    <property type="term" value="P:regulation of DNA-templated transcription"/>
    <property type="evidence" value="ECO:0007669"/>
    <property type="project" value="InterPro"/>
</dbReference>
<feature type="region of interest" description="Disordered" evidence="4">
    <location>
        <begin position="1"/>
        <end position="36"/>
    </location>
</feature>
<evidence type="ECO:0000256" key="3">
    <source>
        <dbReference type="ARBA" id="ARBA00022833"/>
    </source>
</evidence>
<dbReference type="GO" id="GO:0008270">
    <property type="term" value="F:zinc ion binding"/>
    <property type="evidence" value="ECO:0007669"/>
    <property type="project" value="UniProtKB-KW"/>
</dbReference>
<dbReference type="InParanoid" id="A0A165CM21"/>
<feature type="compositionally biased region" description="Polar residues" evidence="4">
    <location>
        <begin position="1"/>
        <end position="27"/>
    </location>
</feature>
<feature type="domain" description="Zinc finger PHD-type" evidence="5">
    <location>
        <begin position="969"/>
        <end position="1023"/>
    </location>
</feature>
<dbReference type="GO" id="GO:0003677">
    <property type="term" value="F:DNA binding"/>
    <property type="evidence" value="ECO:0007669"/>
    <property type="project" value="InterPro"/>
</dbReference>
<dbReference type="InterPro" id="IPR013083">
    <property type="entry name" value="Znf_RING/FYVE/PHD"/>
</dbReference>
<keyword evidence="1" id="KW-0479">Metal-binding</keyword>
<sequence>MPPSKTPATSQPSVQPSIPEATSTEQKPNGAPTWDYWPDGEISQIYPAEAAFASKRWTVHWACETTGGSSKPGSATSATPQGGHVTKRRCLGIIACTNQDCKAIIRPPSQSRLIPMALQKKCTRPTCQASLQHISCGVRMQITKFASGILFQHSGYHQHAKPTVLLHMTKAEEEKLEDLVLEHPHAAPLQLLVGVPGKQTKVASDISSVLFNKDRIKAERRNIKQRSGLGTAPDVTLESLEALDNTYPGFCVAKQVGAITVLTMQTPFMATQALKEVIAEEAVNGFVLDHSTAQSNGFIQAFTQFCIKHSLLEDHNIETLKNQAESLMRGCGEHFRATVTRLKRDTALIPKEKISVFAQLVETLFEAEDLLGFQAACSRLLQEFPKIEGWLSWWKQERHASMLFYAFRKMDQALWNSLPTTTNAEEAMHFRFYTAGGNKLHLPFLEGCHLLHHIAVYFEKQFQAVQAGIRTRYGQPEPWKAVQKATGHSKLNRAKIPASYSNDGRPPDTASRLSQYNSPTKPKMKTSFKATEYRLGIPWSKNSCWLDTWLELLFQMISLDSLAFTNSYANLPPNTIDAAFYELMVSRIEAQGTNEAALQTQLAIARDNFRKKLAMYGDVEEDFNAFGSLTACFSRLGKDLLGLNAYFQALSYFRGFYTTYQVCTGDASMAEPYQSSSTHAQVLAKPGSKPYITLDDALKSKYHGDLQQFFWNTINGKSHHSQQSSNCWRQKDGKPLCPGHATQAVDMHFTLPLCLVFEELEVSSTASKENNDWNYPLKLRPYPRTYVLANSEGLHYELLGRVYLKANHFTGDYSLNQQHVYSYNGMKHGGKAVLLQGNACTANHALAGRHAFTYAAFYYLKGGVKAQQIFMEHQCKLLQEQYQLSISHSASDGLPTIICTRPGIKQLVPEELFWLKHPNPQRSRQELGFTLPYTHKHTNLSLSPTPGPEPATPLPSSSPPTLDSPYPVKCRCGLAGNGHKLDTTSGGTMVECSLCFNWSHVACVPHGHAEPTQRETFICSFCQEHTLHPMARRKVKPKDTRPLAQRLSPGMGALAKLGKYYYPVRLLQKLPNKQWKVSWWRGNKYRHRKLQPTAESLVLESDLIDSLWKNKLARRKVQLGMWSLASTQDPSEDKLTTALIPCSMALANILAPHENTLRSILLQGSSSQFIPAVEWAKEQVQQGHATSVFKVNLHNINNSVLAGDLTLDTQSQILFWLHAHFDTAATPKAEWYMQPMHLHALTLVTLAQQQTLFYKENPSASKEELLKMAWQHLCTAPAPLEKVDVDWEAIQELEYWMFEKSKQAGPAGNEQWGLDAGFHQGGWIPYDELPDTGYEYSNLQDLEILISNNHQQTVS</sequence>
<dbReference type="InterPro" id="IPR001965">
    <property type="entry name" value="Znf_PHD"/>
</dbReference>
<evidence type="ECO:0000256" key="4">
    <source>
        <dbReference type="SAM" id="MobiDB-lite"/>
    </source>
</evidence>
<evidence type="ECO:0000313" key="6">
    <source>
        <dbReference type="EMBL" id="KZT51026.1"/>
    </source>
</evidence>
<evidence type="ECO:0000259" key="5">
    <source>
        <dbReference type="SMART" id="SM00249"/>
    </source>
</evidence>
<dbReference type="InterPro" id="IPR036115">
    <property type="entry name" value="GCM_dom_sf"/>
</dbReference>
<dbReference type="Pfam" id="PF03615">
    <property type="entry name" value="GCM"/>
    <property type="match status" value="1"/>
</dbReference>
<feature type="region of interest" description="Disordered" evidence="4">
    <location>
        <begin position="938"/>
        <end position="961"/>
    </location>
</feature>
<dbReference type="SMART" id="SM00249">
    <property type="entry name" value="PHD"/>
    <property type="match status" value="1"/>
</dbReference>
<dbReference type="InterPro" id="IPR003902">
    <property type="entry name" value="Tscrpt_reg_GCM"/>
</dbReference>
<evidence type="ECO:0000256" key="1">
    <source>
        <dbReference type="ARBA" id="ARBA00022723"/>
    </source>
</evidence>
<proteinExistence type="predicted"/>
<dbReference type="InterPro" id="IPR011011">
    <property type="entry name" value="Znf_FYVE_PHD"/>
</dbReference>
<keyword evidence="3" id="KW-0862">Zinc</keyword>
<keyword evidence="2" id="KW-0863">Zinc-finger</keyword>
<protein>
    <recommendedName>
        <fullName evidence="5">Zinc finger PHD-type domain-containing protein</fullName>
    </recommendedName>
</protein>
<gene>
    <name evidence="6" type="ORF">CALCODRAFT_534539</name>
</gene>
<evidence type="ECO:0000313" key="7">
    <source>
        <dbReference type="Proteomes" id="UP000076842"/>
    </source>
</evidence>
<dbReference type="OrthoDB" id="3056903at2759"/>
<evidence type="ECO:0000256" key="2">
    <source>
        <dbReference type="ARBA" id="ARBA00022771"/>
    </source>
</evidence>
<dbReference type="SUPFAM" id="SSF57903">
    <property type="entry name" value="FYVE/PHD zinc finger"/>
    <property type="match status" value="1"/>
</dbReference>
<dbReference type="EMBL" id="KV424129">
    <property type="protein sequence ID" value="KZT51026.1"/>
    <property type="molecule type" value="Genomic_DNA"/>
</dbReference>
<feature type="region of interest" description="Disordered" evidence="4">
    <location>
        <begin position="496"/>
        <end position="523"/>
    </location>
</feature>
<feature type="compositionally biased region" description="Polar residues" evidence="4">
    <location>
        <begin position="511"/>
        <end position="520"/>
    </location>
</feature>
<dbReference type="Proteomes" id="UP000076842">
    <property type="component" value="Unassembled WGS sequence"/>
</dbReference>
<keyword evidence="7" id="KW-1185">Reference proteome</keyword>
<dbReference type="SUPFAM" id="SSF90073">
    <property type="entry name" value="GCM domain"/>
    <property type="match status" value="1"/>
</dbReference>
<dbReference type="Gene3D" id="3.30.40.10">
    <property type="entry name" value="Zinc/RING finger domain, C3HC4 (zinc finger)"/>
    <property type="match status" value="1"/>
</dbReference>
<feature type="compositionally biased region" description="Pro residues" evidence="4">
    <location>
        <begin position="945"/>
        <end position="958"/>
    </location>
</feature>
<name>A0A165CM21_9BASI</name>
<dbReference type="STRING" id="1353952.A0A165CM21"/>
<organism evidence="6 7">
    <name type="scientific">Calocera cornea HHB12733</name>
    <dbReference type="NCBI Taxonomy" id="1353952"/>
    <lineage>
        <taxon>Eukaryota</taxon>
        <taxon>Fungi</taxon>
        <taxon>Dikarya</taxon>
        <taxon>Basidiomycota</taxon>
        <taxon>Agaricomycotina</taxon>
        <taxon>Dacrymycetes</taxon>
        <taxon>Dacrymycetales</taxon>
        <taxon>Dacrymycetaceae</taxon>
        <taxon>Calocera</taxon>
    </lineage>
</organism>
<reference evidence="6 7" key="1">
    <citation type="journal article" date="2016" name="Mol. Biol. Evol.">
        <title>Comparative Genomics of Early-Diverging Mushroom-Forming Fungi Provides Insights into the Origins of Lignocellulose Decay Capabilities.</title>
        <authorList>
            <person name="Nagy L.G."/>
            <person name="Riley R."/>
            <person name="Tritt A."/>
            <person name="Adam C."/>
            <person name="Daum C."/>
            <person name="Floudas D."/>
            <person name="Sun H."/>
            <person name="Yadav J.S."/>
            <person name="Pangilinan J."/>
            <person name="Larsson K.H."/>
            <person name="Matsuura K."/>
            <person name="Barry K."/>
            <person name="Labutti K."/>
            <person name="Kuo R."/>
            <person name="Ohm R.A."/>
            <person name="Bhattacharya S.S."/>
            <person name="Shirouzu T."/>
            <person name="Yoshinaga Y."/>
            <person name="Martin F.M."/>
            <person name="Grigoriev I.V."/>
            <person name="Hibbett D.S."/>
        </authorList>
    </citation>
    <scope>NUCLEOTIDE SEQUENCE [LARGE SCALE GENOMIC DNA]</scope>
    <source>
        <strain evidence="6 7">HHB12733</strain>
    </source>
</reference>
<accession>A0A165CM21</accession>